<organism evidence="2 3">
    <name type="scientific">Diatrype stigma</name>
    <dbReference type="NCBI Taxonomy" id="117547"/>
    <lineage>
        <taxon>Eukaryota</taxon>
        <taxon>Fungi</taxon>
        <taxon>Dikarya</taxon>
        <taxon>Ascomycota</taxon>
        <taxon>Pezizomycotina</taxon>
        <taxon>Sordariomycetes</taxon>
        <taxon>Xylariomycetidae</taxon>
        <taxon>Xylariales</taxon>
        <taxon>Diatrypaceae</taxon>
        <taxon>Diatrype</taxon>
    </lineage>
</organism>
<dbReference type="AlphaFoldDB" id="A0AAN9ULH8"/>
<keyword evidence="3" id="KW-1185">Reference proteome</keyword>
<dbReference type="EMBL" id="JAKJXP020000076">
    <property type="protein sequence ID" value="KAK7749251.1"/>
    <property type="molecule type" value="Genomic_DNA"/>
</dbReference>
<name>A0AAN9ULH8_9PEZI</name>
<evidence type="ECO:0008006" key="4">
    <source>
        <dbReference type="Google" id="ProtNLM"/>
    </source>
</evidence>
<feature type="compositionally biased region" description="Acidic residues" evidence="1">
    <location>
        <begin position="496"/>
        <end position="532"/>
    </location>
</feature>
<evidence type="ECO:0000256" key="1">
    <source>
        <dbReference type="SAM" id="MobiDB-lite"/>
    </source>
</evidence>
<reference evidence="2 3" key="1">
    <citation type="submission" date="2024-02" db="EMBL/GenBank/DDBJ databases">
        <title>De novo assembly and annotation of 12 fungi associated with fruit tree decline syndrome in Ontario, Canada.</title>
        <authorList>
            <person name="Sulman M."/>
            <person name="Ellouze W."/>
            <person name="Ilyukhin E."/>
        </authorList>
    </citation>
    <scope>NUCLEOTIDE SEQUENCE [LARGE SCALE GENOMIC DNA]</scope>
    <source>
        <strain evidence="2 3">M11/M66-122</strain>
    </source>
</reference>
<accession>A0AAN9ULH8</accession>
<sequence length="567" mass="65376">MENIAPEILHIVCSFLLVDDVLSFRLVGRSFADIGAAYMLPEVTFYMHEEELQRLREISLHPVFSRHVASLTYLAHALDCPKVSFREFVRDHRLRRRNLSTSQLMAEYRKYEEAADRQTAIMTAQTDVEVLKEVMPRFPNLQQITMSAGHIAKFYEGRIRKKRAKPLDNIMRGKHLYSLNPEGARPLEALMSANAAAPCDIRSFRAGSLNWRFFRRGAADLARLFRPLAHLTQIQLNINVDPADERVRESDSAARCRRVLARGVLREILRSMPQLQSLCVELVSWDGEDLDRGARLRDLVEPGFRWPALRELVIGGVDCDRQELMRVLELHKDTLRHLCLRSIYLKTTSWRKLLPEIRKKLYLTDACICGDLYGTPEDEDEDGNNNEEQGASPLFWQNPYPNPELEYWDLSEPEVGEHDMRDSINVYCRQGGALYPDELPLSDEVVDRHYDEHVKAIVDERNDSYDDEDDDGSSTLSIFNSLGLSDDENEQRRNDDDDDGDSNWEDVDSDEEEDDDDDDDDDDDELSDEFGDDGYGYFMNDEDDDFNANMEQVEFVLGMFMGGSTLW</sequence>
<evidence type="ECO:0000313" key="3">
    <source>
        <dbReference type="Proteomes" id="UP001320420"/>
    </source>
</evidence>
<proteinExistence type="predicted"/>
<protein>
    <recommendedName>
        <fullName evidence="4">F-box domain-containing protein</fullName>
    </recommendedName>
</protein>
<comment type="caution">
    <text evidence="2">The sequence shown here is derived from an EMBL/GenBank/DDBJ whole genome shotgun (WGS) entry which is preliminary data.</text>
</comment>
<gene>
    <name evidence="2" type="ORF">SLS62_008330</name>
</gene>
<feature type="region of interest" description="Disordered" evidence="1">
    <location>
        <begin position="459"/>
        <end position="543"/>
    </location>
</feature>
<dbReference type="Proteomes" id="UP001320420">
    <property type="component" value="Unassembled WGS sequence"/>
</dbReference>
<evidence type="ECO:0000313" key="2">
    <source>
        <dbReference type="EMBL" id="KAK7749251.1"/>
    </source>
</evidence>